<feature type="transmembrane region" description="Helical" evidence="10">
    <location>
        <begin position="353"/>
        <end position="372"/>
    </location>
</feature>
<feature type="transmembrane region" description="Helical" evidence="10">
    <location>
        <begin position="97"/>
        <end position="116"/>
    </location>
</feature>
<feature type="transmembrane region" description="Helical" evidence="10">
    <location>
        <begin position="433"/>
        <end position="457"/>
    </location>
</feature>
<protein>
    <recommendedName>
        <fullName evidence="9">Multidrug-efflux transporter</fullName>
    </recommendedName>
</protein>
<evidence type="ECO:0000256" key="8">
    <source>
        <dbReference type="ARBA" id="ARBA00023136"/>
    </source>
</evidence>
<feature type="transmembrane region" description="Helical" evidence="10">
    <location>
        <begin position="136"/>
        <end position="154"/>
    </location>
</feature>
<proteinExistence type="predicted"/>
<gene>
    <name evidence="11" type="ORF">KZZ10_02275</name>
</gene>
<feature type="transmembrane region" description="Helical" evidence="10">
    <location>
        <begin position="393"/>
        <end position="413"/>
    </location>
</feature>
<dbReference type="GO" id="GO:0005886">
    <property type="term" value="C:plasma membrane"/>
    <property type="evidence" value="ECO:0007669"/>
    <property type="project" value="UniProtKB-SubCell"/>
</dbReference>
<dbReference type="RefSeq" id="WP_259659885.1">
    <property type="nucleotide sequence ID" value="NZ_JAHXRI010000004.1"/>
</dbReference>
<evidence type="ECO:0000313" key="12">
    <source>
        <dbReference type="Proteomes" id="UP000739565"/>
    </source>
</evidence>
<dbReference type="PANTHER" id="PTHR43298:SF2">
    <property type="entry name" value="FMN_FAD EXPORTER YEEO-RELATED"/>
    <property type="match status" value="1"/>
</dbReference>
<organism evidence="11 12">
    <name type="scientific">Zwartia hollandica</name>
    <dbReference type="NCBI Taxonomy" id="324606"/>
    <lineage>
        <taxon>Bacteria</taxon>
        <taxon>Pseudomonadati</taxon>
        <taxon>Pseudomonadota</taxon>
        <taxon>Betaproteobacteria</taxon>
        <taxon>Burkholderiales</taxon>
        <taxon>Alcaligenaceae</taxon>
        <taxon>Zwartia</taxon>
    </lineage>
</organism>
<feature type="transmembrane region" description="Helical" evidence="10">
    <location>
        <begin position="51"/>
        <end position="76"/>
    </location>
</feature>
<keyword evidence="6 10" id="KW-1133">Transmembrane helix</keyword>
<evidence type="ECO:0000256" key="6">
    <source>
        <dbReference type="ARBA" id="ARBA00022989"/>
    </source>
</evidence>
<keyword evidence="8 10" id="KW-0472">Membrane</keyword>
<evidence type="ECO:0000256" key="7">
    <source>
        <dbReference type="ARBA" id="ARBA00023065"/>
    </source>
</evidence>
<evidence type="ECO:0000256" key="5">
    <source>
        <dbReference type="ARBA" id="ARBA00022692"/>
    </source>
</evidence>
<dbReference type="GO" id="GO:0006811">
    <property type="term" value="P:monoatomic ion transport"/>
    <property type="evidence" value="ECO:0007669"/>
    <property type="project" value="UniProtKB-KW"/>
</dbReference>
<dbReference type="NCBIfam" id="TIGR00797">
    <property type="entry name" value="matE"/>
    <property type="match status" value="1"/>
</dbReference>
<reference evidence="11" key="1">
    <citation type="submission" date="2021-07" db="EMBL/GenBank/DDBJ databases">
        <title>New genus and species of the family Alcaligenaceae.</title>
        <authorList>
            <person name="Hahn M.W."/>
        </authorList>
    </citation>
    <scope>NUCLEOTIDE SEQUENCE</scope>
    <source>
        <strain evidence="11">LF4-65</strain>
    </source>
</reference>
<feature type="transmembrane region" description="Helical" evidence="10">
    <location>
        <begin position="194"/>
        <end position="219"/>
    </location>
</feature>
<feature type="transmembrane region" description="Helical" evidence="10">
    <location>
        <begin position="240"/>
        <end position="267"/>
    </location>
</feature>
<comment type="subcellular location">
    <subcellularLocation>
        <location evidence="1">Cell inner membrane</location>
        <topology evidence="1">Multi-pass membrane protein</topology>
    </subcellularLocation>
</comment>
<keyword evidence="7" id="KW-0406">Ion transport</keyword>
<accession>A0A953T1M5</accession>
<dbReference type="InterPro" id="IPR050222">
    <property type="entry name" value="MATE_MdtK"/>
</dbReference>
<dbReference type="CDD" id="cd13131">
    <property type="entry name" value="MATE_NorM_like"/>
    <property type="match status" value="1"/>
</dbReference>
<dbReference type="EMBL" id="JAHXRI010000004">
    <property type="protein sequence ID" value="MBZ1349460.1"/>
    <property type="molecule type" value="Genomic_DNA"/>
</dbReference>
<evidence type="ECO:0000256" key="1">
    <source>
        <dbReference type="ARBA" id="ARBA00004429"/>
    </source>
</evidence>
<dbReference type="PANTHER" id="PTHR43298">
    <property type="entry name" value="MULTIDRUG RESISTANCE PROTEIN NORM-RELATED"/>
    <property type="match status" value="1"/>
</dbReference>
<evidence type="ECO:0000256" key="10">
    <source>
        <dbReference type="SAM" id="Phobius"/>
    </source>
</evidence>
<keyword evidence="2" id="KW-0813">Transport</keyword>
<comment type="caution">
    <text evidence="11">The sequence shown here is derived from an EMBL/GenBank/DDBJ whole genome shotgun (WGS) entry which is preliminary data.</text>
</comment>
<dbReference type="GO" id="GO:0015297">
    <property type="term" value="F:antiporter activity"/>
    <property type="evidence" value="ECO:0007669"/>
    <property type="project" value="UniProtKB-KW"/>
</dbReference>
<sequence length="470" mass="50141">MSVVDTAPRSIPETLRAIFKQSWPVLVSQWASMAFGVLDTAMTGHAGSVDLAIMALSISIYITVFVGLMGVMHALIPIQAQHVGAGELDKVGQIWGQGVWVSLVLSVVGGAVMMFPDVWLSYSGDVDPAVRAGMKSYLQALTFALPAALMFRTVYALANAVSRPKLIMAINLGGIVLKIFLNWLLIFGNWGMPALGATGAGISSAIVMWVNLGVGLWFIHHTPFYKQFGLKLGLPDMKALWSILRLGIPMGGSYLVEVCAFTFMSLLVAQEGNAVIGGHQITANLAALAYMMPMSIGVATAALTAQAIGAGQIQQAHRTSMMGLVVGLFGALITACFLYFGRDFIVATYTSDLAVAAVALSLLALLPFFHVVDAMQCINSYLLRAHKVAVVPLLLQIVALMAIGLLGGWWLGFGPGKGLIEPLRNQLLAGSPVGAGSMWLMATVGLSTSAILLHSWYRYIIRNKYPTVKV</sequence>
<dbReference type="PIRSF" id="PIRSF006603">
    <property type="entry name" value="DinF"/>
    <property type="match status" value="1"/>
</dbReference>
<dbReference type="AlphaFoldDB" id="A0A953T1M5"/>
<evidence type="ECO:0000256" key="3">
    <source>
        <dbReference type="ARBA" id="ARBA00022449"/>
    </source>
</evidence>
<dbReference type="GO" id="GO:0042910">
    <property type="term" value="F:xenobiotic transmembrane transporter activity"/>
    <property type="evidence" value="ECO:0007669"/>
    <property type="project" value="InterPro"/>
</dbReference>
<feature type="transmembrane region" description="Helical" evidence="10">
    <location>
        <begin position="287"/>
        <end position="309"/>
    </location>
</feature>
<dbReference type="Pfam" id="PF01554">
    <property type="entry name" value="MatE"/>
    <property type="match status" value="2"/>
</dbReference>
<evidence type="ECO:0000313" key="11">
    <source>
        <dbReference type="EMBL" id="MBZ1349460.1"/>
    </source>
</evidence>
<dbReference type="InterPro" id="IPR048279">
    <property type="entry name" value="MdtK-like"/>
</dbReference>
<name>A0A953T1M5_9BURK</name>
<keyword evidence="12" id="KW-1185">Reference proteome</keyword>
<evidence type="ECO:0000256" key="2">
    <source>
        <dbReference type="ARBA" id="ARBA00022448"/>
    </source>
</evidence>
<feature type="transmembrane region" description="Helical" evidence="10">
    <location>
        <begin position="321"/>
        <end position="341"/>
    </location>
</feature>
<keyword evidence="4" id="KW-1003">Cell membrane</keyword>
<keyword evidence="3" id="KW-0050">Antiport</keyword>
<dbReference type="InterPro" id="IPR002528">
    <property type="entry name" value="MATE_fam"/>
</dbReference>
<evidence type="ECO:0000256" key="4">
    <source>
        <dbReference type="ARBA" id="ARBA00022475"/>
    </source>
</evidence>
<keyword evidence="5 10" id="KW-0812">Transmembrane</keyword>
<dbReference type="Proteomes" id="UP000739565">
    <property type="component" value="Unassembled WGS sequence"/>
</dbReference>
<evidence type="ECO:0000256" key="9">
    <source>
        <dbReference type="ARBA" id="ARBA00031636"/>
    </source>
</evidence>
<feature type="transmembrane region" description="Helical" evidence="10">
    <location>
        <begin position="166"/>
        <end position="188"/>
    </location>
</feature>